<dbReference type="OrthoDB" id="178688at2"/>
<organism evidence="4 5">
    <name type="scientific">Prosthecobacter debontii</name>
    <dbReference type="NCBI Taxonomy" id="48467"/>
    <lineage>
        <taxon>Bacteria</taxon>
        <taxon>Pseudomonadati</taxon>
        <taxon>Verrucomicrobiota</taxon>
        <taxon>Verrucomicrobiia</taxon>
        <taxon>Verrucomicrobiales</taxon>
        <taxon>Verrucomicrobiaceae</taxon>
        <taxon>Prosthecobacter</taxon>
    </lineage>
</organism>
<dbReference type="Gene3D" id="2.60.120.260">
    <property type="entry name" value="Galactose-binding domain-like"/>
    <property type="match status" value="1"/>
</dbReference>
<dbReference type="GO" id="GO:0009055">
    <property type="term" value="F:electron transfer activity"/>
    <property type="evidence" value="ECO:0007669"/>
    <property type="project" value="InterPro"/>
</dbReference>
<dbReference type="EMBL" id="FUYE01000005">
    <property type="protein sequence ID" value="SKA93325.1"/>
    <property type="molecule type" value="Genomic_DNA"/>
</dbReference>
<feature type="domain" description="DUF1553" evidence="2">
    <location>
        <begin position="710"/>
        <end position="807"/>
    </location>
</feature>
<dbReference type="InterPro" id="IPR011429">
    <property type="entry name" value="Cyt_c_Planctomycete-type"/>
</dbReference>
<dbReference type="InterPro" id="IPR011444">
    <property type="entry name" value="DUF1549"/>
</dbReference>
<evidence type="ECO:0008006" key="6">
    <source>
        <dbReference type="Google" id="ProtNLM"/>
    </source>
</evidence>
<feature type="domain" description="DUF1549" evidence="1">
    <location>
        <begin position="172"/>
        <end position="362"/>
    </location>
</feature>
<dbReference type="PANTHER" id="PTHR35889">
    <property type="entry name" value="CYCLOINULO-OLIGOSACCHARIDE FRUCTANOTRANSFERASE-RELATED"/>
    <property type="match status" value="1"/>
</dbReference>
<dbReference type="Pfam" id="PF07587">
    <property type="entry name" value="PSD1"/>
    <property type="match status" value="2"/>
</dbReference>
<protein>
    <recommendedName>
        <fullName evidence="6">Planctomycete cytochrome C</fullName>
    </recommendedName>
</protein>
<dbReference type="GO" id="GO:0020037">
    <property type="term" value="F:heme binding"/>
    <property type="evidence" value="ECO:0007669"/>
    <property type="project" value="InterPro"/>
</dbReference>
<dbReference type="InterPro" id="IPR022655">
    <property type="entry name" value="DUF1553"/>
</dbReference>
<dbReference type="Proteomes" id="UP000190774">
    <property type="component" value="Unassembled WGS sequence"/>
</dbReference>
<name>A0A1T4XW72_9BACT</name>
<evidence type="ECO:0000259" key="2">
    <source>
        <dbReference type="Pfam" id="PF07587"/>
    </source>
</evidence>
<dbReference type="Pfam" id="PF07635">
    <property type="entry name" value="PSCyt1"/>
    <property type="match status" value="1"/>
</dbReference>
<keyword evidence="5" id="KW-1185">Reference proteome</keyword>
<dbReference type="AlphaFoldDB" id="A0A1T4XW72"/>
<dbReference type="SUPFAM" id="SSF46626">
    <property type="entry name" value="Cytochrome c"/>
    <property type="match status" value="1"/>
</dbReference>
<feature type="domain" description="Cytochrome C Planctomycete-type" evidence="3">
    <location>
        <begin position="61"/>
        <end position="119"/>
    </location>
</feature>
<dbReference type="Pfam" id="PF07583">
    <property type="entry name" value="PSCyt2"/>
    <property type="match status" value="1"/>
</dbReference>
<dbReference type="InterPro" id="IPR036909">
    <property type="entry name" value="Cyt_c-like_dom_sf"/>
</dbReference>
<evidence type="ECO:0000313" key="4">
    <source>
        <dbReference type="EMBL" id="SKA93325.1"/>
    </source>
</evidence>
<evidence type="ECO:0000313" key="5">
    <source>
        <dbReference type="Proteomes" id="UP000190774"/>
    </source>
</evidence>
<dbReference type="PANTHER" id="PTHR35889:SF3">
    <property type="entry name" value="F-BOX DOMAIN-CONTAINING PROTEIN"/>
    <property type="match status" value="1"/>
</dbReference>
<evidence type="ECO:0000259" key="1">
    <source>
        <dbReference type="Pfam" id="PF07583"/>
    </source>
</evidence>
<dbReference type="STRING" id="48467.SAMN02745166_02076"/>
<sequence>MRLRFAGVIGLSPSVLPIRPSNTATCVLLMRSLCIYVLLASPALAGVDFAHQVVPLLRKHCAECHAGEKKKGGFSMNDREALLAGGENGAVVDLEKPQASALLRAVETQDEDLRMPPKGPGLDREEVAILKQWVAEGLPWEAGFAFKKPAYEPPLKPRKVMLPPAQEGTENPVDRLVQAYWHQHEVPRPALLDDGAFLRRASLDLIGLLPTPDEVGDFLADTAPDKREKLIQRLLDRDVDYAEHWLTFWNDLLRNDYGGTGFITGGRKQISKWLYEALVSNKKYDQFVQELIAPPTDESRGFIDGIKWRGEVSAGQTVEIQFAQSLGQSFLGINLKCASCHDSFIDRWKLDEAYGLAAIYAEKPLEIHRCDKPVGRQAKAAWLFPELGQVDAAADRPERLKQLARLMTHPENGRFTRTLVNRLWHRLMGRGIVHPLDAMETAPWNADLLDYLAHHFQENGYDVKKTLELIASSELYQSQAEAVTAAAEDAPYIFRGVRPKRLTAEQFMDGVWRLTGAAPNKMDAAVFRGKPDPELARKVRLQGMWIWGDSALNGQAPPAGERILLRKIVTLDQTVAAAPTIMTCDNGFTLYVNGRKVTASENWEQIVAIPLHDKLVVGQNNIVVVASNAGKGPNPAGLYFEARLKLADGQEQIIQSDETWEWNPKVPEGKEGRLGAVAPKGWKPAVPVKAVGSWQKALQAQGPGLLSQGARSGHLMVRASLLKSDFLMRSLGRPNRDQIVSMRPNGITTLEALDLSNGDSLTAALASGAQTLTERDWNVPEDLVRWIYRQALSRDPSPEEQQVALEVIGTSLEPAAVQDLLWAVVMQPEFMFVR</sequence>
<proteinExistence type="predicted"/>
<accession>A0A1T4XW72</accession>
<gene>
    <name evidence="4" type="ORF">SAMN02745166_02076</name>
</gene>
<evidence type="ECO:0000259" key="3">
    <source>
        <dbReference type="Pfam" id="PF07635"/>
    </source>
</evidence>
<reference evidence="5" key="1">
    <citation type="submission" date="2017-02" db="EMBL/GenBank/DDBJ databases">
        <authorList>
            <person name="Varghese N."/>
            <person name="Submissions S."/>
        </authorList>
    </citation>
    <scope>NUCLEOTIDE SEQUENCE [LARGE SCALE GENOMIC DNA]</scope>
    <source>
        <strain evidence="5">ATCC 700200</strain>
    </source>
</reference>
<feature type="domain" description="DUF1553" evidence="2">
    <location>
        <begin position="401"/>
        <end position="528"/>
    </location>
</feature>